<dbReference type="OrthoDB" id="10067843at2759"/>
<dbReference type="GO" id="GO:0044666">
    <property type="term" value="C:MLL3/4 complex"/>
    <property type="evidence" value="ECO:0007669"/>
    <property type="project" value="TreeGrafter"/>
</dbReference>
<sequence length="956" mass="101573">MAGSSMFSCKVKKYFSYSLTDAIANSPKSSQMVRKMSSRVEDEEDIIDVDVSDDEKYNANNVFQGLWIPYPDQVAEMFEKLDNGGLPVLKWKCPGRRPPEVEKEDEDMDIEQKLVVEQKIEEHKEEKKVPQPTEFDFDDGSLEQSTTKLTPRKTPGSSKGKKRVARMDKVLDDLNRQRKATEATKDQRKKGTPKSARGSAGGRFFSSPRTPMSAEKYAPSITPPGTPRSVGAKSSHNRLLSSKYTPPLRSTSSSPRTLSSPKSQTGQSAEKNAAQTTSTVTKVPQSILPSDAEFNATEVTQAESVESPIKTSGSSTGLSIAMTTAVVSPSKYTPLTQALMTEPMATTPQTGSSGPILTRKSSLTSGSEVDLSSQTIMELNANQLRSVAVSGQSSSGATATATSLSQGGTLLTPQSRTLSQNLLQTSGETSVAQQERFTLSSMVQGVNNLTSSKQVPHQNASEANEPSPSSTRERLTLSSMVRSFDLSSLTQQEKQTLSSLIQSRELSSLQNQERFSQHSEGDIVSLAQQYSSVPKVQSSVPVGFSQSHAGSIGDPAVTQSYMMPKSAIIGKPPPPYSVAIAEKAQMILTSIAGRKDANAISHLSSGVTDKSNVAFVKGTEMSLPSSISYNSGVNWNTLQTVSTDSGTNIVSSTHTITTPQSGVNSLATNQISQLLLQKTPMQSVQQFDAQRKLNEKDDKQTLDLVNTSLSAVRAAISQSTSKESQLVHKKLLGFSSVKNSSSAMSTPQQSDVVSTVATNNSLLQHMLVSSATEAATSASILPSLPTQELNLHKLSLSSVSLPSSTALTQSTSHSSTAASHISAAAAVSTSTAPTRPRLNTIAALLNIDSGQRTQAELRKLSLAGISADGSTGISNFGQSLGIASASNYSSVVTTAGKAITSSKPLTIVTSSNTVVAGHAVKPRPKIDANQSVAFSENTFQSDQQQQQSSNASVSES</sequence>
<dbReference type="GO" id="GO:1902808">
    <property type="term" value="P:positive regulation of cell cycle G1/S phase transition"/>
    <property type="evidence" value="ECO:0007669"/>
    <property type="project" value="TreeGrafter"/>
</dbReference>
<feature type="compositionally biased region" description="Polar residues" evidence="1">
    <location>
        <begin position="262"/>
        <end position="288"/>
    </location>
</feature>
<feature type="compositionally biased region" description="Basic and acidic residues" evidence="1">
    <location>
        <begin position="165"/>
        <end position="186"/>
    </location>
</feature>
<feature type="compositionally biased region" description="Low complexity" evidence="1">
    <location>
        <begin position="245"/>
        <end position="261"/>
    </location>
</feature>
<feature type="compositionally biased region" description="Polar residues" evidence="1">
    <location>
        <begin position="232"/>
        <end position="244"/>
    </location>
</feature>
<feature type="compositionally biased region" description="Low complexity" evidence="1">
    <location>
        <begin position="940"/>
        <end position="956"/>
    </location>
</feature>
<dbReference type="Pfam" id="PF15364">
    <property type="entry name" value="PAXIP1_C"/>
    <property type="match status" value="1"/>
</dbReference>
<organism evidence="2">
    <name type="scientific">Octopus bimaculoides</name>
    <name type="common">California two-spotted octopus</name>
    <dbReference type="NCBI Taxonomy" id="37653"/>
    <lineage>
        <taxon>Eukaryota</taxon>
        <taxon>Metazoa</taxon>
        <taxon>Spiralia</taxon>
        <taxon>Lophotrochozoa</taxon>
        <taxon>Mollusca</taxon>
        <taxon>Cephalopoda</taxon>
        <taxon>Coleoidea</taxon>
        <taxon>Octopodiformes</taxon>
        <taxon>Octopoda</taxon>
        <taxon>Incirrata</taxon>
        <taxon>Octopodidae</taxon>
        <taxon>Octopus</taxon>
    </lineage>
</organism>
<reference evidence="2" key="1">
    <citation type="submission" date="2015-07" db="EMBL/GenBank/DDBJ databases">
        <title>MeaNS - Measles Nucleotide Surveillance Program.</title>
        <authorList>
            <person name="Tran T."/>
            <person name="Druce J."/>
        </authorList>
    </citation>
    <scope>NUCLEOTIDE SEQUENCE</scope>
    <source>
        <strain evidence="2">UCB-OBI-ISO-001</strain>
        <tissue evidence="2">Gonad</tissue>
    </source>
</reference>
<feature type="compositionally biased region" description="Polar residues" evidence="1">
    <location>
        <begin position="928"/>
        <end position="939"/>
    </location>
</feature>
<dbReference type="PANTHER" id="PTHR28467:SF1">
    <property type="entry name" value="PAXIP1-ASSOCIATED GLUTAMATE-RICH PROTEIN 1"/>
    <property type="match status" value="1"/>
</dbReference>
<accession>A0A0L8FPE3</accession>
<dbReference type="GO" id="GO:0033148">
    <property type="term" value="P:positive regulation of intracellular estrogen receptor signaling pathway"/>
    <property type="evidence" value="ECO:0007669"/>
    <property type="project" value="TreeGrafter"/>
</dbReference>
<dbReference type="PANTHER" id="PTHR28467">
    <property type="entry name" value="PAXIP1-ASSOCIATED GLUTAMATE-RICH PROTEIN 1"/>
    <property type="match status" value="1"/>
</dbReference>
<dbReference type="EMBL" id="KQ428349">
    <property type="protein sequence ID" value="KOF66260.1"/>
    <property type="molecule type" value="Genomic_DNA"/>
</dbReference>
<dbReference type="STRING" id="37653.A0A0L8FPE3"/>
<protein>
    <submittedName>
        <fullName evidence="2">Uncharacterized protein</fullName>
    </submittedName>
</protein>
<gene>
    <name evidence="2" type="ORF">OCBIM_22013041mg</name>
</gene>
<proteinExistence type="predicted"/>
<dbReference type="AlphaFoldDB" id="A0A0L8FPE3"/>
<feature type="region of interest" description="Disordered" evidence="1">
    <location>
        <begin position="920"/>
        <end position="956"/>
    </location>
</feature>
<dbReference type="InterPro" id="IPR028213">
    <property type="entry name" value="PA1"/>
</dbReference>
<feature type="region of interest" description="Disordered" evidence="1">
    <location>
        <begin position="451"/>
        <end position="473"/>
    </location>
</feature>
<name>A0A0L8FPE3_OCTBM</name>
<evidence type="ECO:0000256" key="1">
    <source>
        <dbReference type="SAM" id="MobiDB-lite"/>
    </source>
</evidence>
<feature type="region of interest" description="Disordered" evidence="1">
    <location>
        <begin position="121"/>
        <end position="292"/>
    </location>
</feature>
<evidence type="ECO:0000313" key="2">
    <source>
        <dbReference type="EMBL" id="KOF66260.1"/>
    </source>
</evidence>
<feature type="region of interest" description="Disordered" evidence="1">
    <location>
        <begin position="345"/>
        <end position="369"/>
    </location>
</feature>
<dbReference type="GO" id="GO:0030331">
    <property type="term" value="F:nuclear estrogen receptor binding"/>
    <property type="evidence" value="ECO:0007669"/>
    <property type="project" value="TreeGrafter"/>
</dbReference>